<dbReference type="GO" id="GO:0016020">
    <property type="term" value="C:membrane"/>
    <property type="evidence" value="ECO:0007669"/>
    <property type="project" value="UniProtKB-SubCell"/>
</dbReference>
<keyword evidence="7" id="KW-1185">Reference proteome</keyword>
<protein>
    <recommendedName>
        <fullName evidence="5">NnrU domain-containing protein</fullName>
    </recommendedName>
</protein>
<comment type="caution">
    <text evidence="6">The sequence shown here is derived from an EMBL/GenBank/DDBJ whole genome shotgun (WGS) entry which is preliminary data.</text>
</comment>
<organism evidence="6 7">
    <name type="scientific">Skeletonema marinoi</name>
    <dbReference type="NCBI Taxonomy" id="267567"/>
    <lineage>
        <taxon>Eukaryota</taxon>
        <taxon>Sar</taxon>
        <taxon>Stramenopiles</taxon>
        <taxon>Ochrophyta</taxon>
        <taxon>Bacillariophyta</taxon>
        <taxon>Coscinodiscophyceae</taxon>
        <taxon>Thalassiosirophycidae</taxon>
        <taxon>Thalassiosirales</taxon>
        <taxon>Skeletonemataceae</taxon>
        <taxon>Skeletonema</taxon>
        <taxon>Skeletonema marinoi-dohrnii complex</taxon>
    </lineage>
</organism>
<keyword evidence="4" id="KW-0472">Membrane</keyword>
<gene>
    <name evidence="6" type="ORF">QTG54_013028</name>
</gene>
<dbReference type="AlphaFoldDB" id="A0AAD8XZQ9"/>
<evidence type="ECO:0000259" key="5">
    <source>
        <dbReference type="Pfam" id="PF07298"/>
    </source>
</evidence>
<dbReference type="InterPro" id="IPR009915">
    <property type="entry name" value="NnrU_dom"/>
</dbReference>
<dbReference type="Proteomes" id="UP001224775">
    <property type="component" value="Unassembled WGS sequence"/>
</dbReference>
<evidence type="ECO:0000313" key="6">
    <source>
        <dbReference type="EMBL" id="KAK1736428.1"/>
    </source>
</evidence>
<accession>A0AAD8XZQ9</accession>
<name>A0AAD8XZQ9_9STRA</name>
<evidence type="ECO:0000256" key="3">
    <source>
        <dbReference type="ARBA" id="ARBA00022989"/>
    </source>
</evidence>
<evidence type="ECO:0000313" key="7">
    <source>
        <dbReference type="Proteomes" id="UP001224775"/>
    </source>
</evidence>
<evidence type="ECO:0000256" key="1">
    <source>
        <dbReference type="ARBA" id="ARBA00004141"/>
    </source>
</evidence>
<reference evidence="6" key="1">
    <citation type="submission" date="2023-06" db="EMBL/GenBank/DDBJ databases">
        <title>Survivors Of The Sea: Transcriptome response of Skeletonema marinoi to long-term dormancy.</title>
        <authorList>
            <person name="Pinder M.I.M."/>
            <person name="Kourtchenko O."/>
            <person name="Robertson E.K."/>
            <person name="Larsson T."/>
            <person name="Maumus F."/>
            <person name="Osuna-Cruz C.M."/>
            <person name="Vancaester E."/>
            <person name="Stenow R."/>
            <person name="Vandepoele K."/>
            <person name="Ploug H."/>
            <person name="Bruchert V."/>
            <person name="Godhe A."/>
            <person name="Topel M."/>
        </authorList>
    </citation>
    <scope>NUCLEOTIDE SEQUENCE</scope>
    <source>
        <strain evidence="6">R05AC</strain>
    </source>
</reference>
<feature type="domain" description="NnrU" evidence="5">
    <location>
        <begin position="20"/>
        <end position="236"/>
    </location>
</feature>
<proteinExistence type="predicted"/>
<comment type="subcellular location">
    <subcellularLocation>
        <location evidence="1">Membrane</location>
        <topology evidence="1">Multi-pass membrane protein</topology>
    </subcellularLocation>
</comment>
<dbReference type="Pfam" id="PF07298">
    <property type="entry name" value="NnrU"/>
    <property type="match status" value="1"/>
</dbReference>
<evidence type="ECO:0000256" key="2">
    <source>
        <dbReference type="ARBA" id="ARBA00022692"/>
    </source>
</evidence>
<evidence type="ECO:0000256" key="4">
    <source>
        <dbReference type="ARBA" id="ARBA00023136"/>
    </source>
</evidence>
<sequence length="283" mass="30284">MSAATILSKPMRWAAGGWAFFIAENFILSENRTYLIENFGDDAYHYAYGTLSTAAMSSVFYGYFRKVKDAPPLLFKGPVPLGAKVASFMCLSLGLGMASQIPPKIQIPVEFVTSNSADENNTIATSAAAEAVVGPAPPTEGGGGWKVRCPFDFTDNKDTNSSVHGLERISRHPGLWSFGLLGLGSAFLVPSLPQRVWLAMPTMVALIGGAHTDSRFRRGMGGELSEEYDKVTSNVPLLAMLSGAQGKVIDVLNDFSSEIKPLNAAVAVGTAGLWVMSKGRVRR</sequence>
<keyword evidence="3" id="KW-1133">Transmembrane helix</keyword>
<keyword evidence="2" id="KW-0812">Transmembrane</keyword>
<dbReference type="EMBL" id="JATAAI010000029">
    <property type="protein sequence ID" value="KAK1736428.1"/>
    <property type="molecule type" value="Genomic_DNA"/>
</dbReference>